<dbReference type="GO" id="GO:0000166">
    <property type="term" value="F:nucleotide binding"/>
    <property type="evidence" value="ECO:0007669"/>
    <property type="project" value="InterPro"/>
</dbReference>
<protein>
    <submittedName>
        <fullName evidence="6">Gfo/Idh/MocA family oxidoreductase</fullName>
    </submittedName>
</protein>
<sequence>MPDTAIADIRPVIVGSGYIAERHIAALALLGIRPLAVWSPRRESRERVAERWGTTAAESLEALLDTPGATHAHICSTPMQHEEPIMLAAQRGLTIVCEKPLAPTRDVVERIAGELERTGASLFLTFNRRMDAGIQQLRAAIADGRLGRVVSVFGSYRQQWNAAPSSRDWRFDPSLVGPSRVVTEIGSHWFDLAEFVLGQRIESVSAMSANMGKRTFDTGSEIGEFEPENEDLVSAQLRFEGGALGHVYATELAHGSFDDIELRIDGTLRSAVWSSTHPDQLTISHKVEGSLTTGLDSDTASIENCIRAIYTGTATEAGVAGLADGLSNASVMDAVRASHSENTWKDVIR</sequence>
<feature type="domain" description="GFO/IDH/MocA-like oxidoreductase" evidence="5">
    <location>
        <begin position="134"/>
        <end position="268"/>
    </location>
</feature>
<dbReference type="Gene3D" id="3.30.360.10">
    <property type="entry name" value="Dihydrodipicolinate Reductase, domain 2"/>
    <property type="match status" value="1"/>
</dbReference>
<proteinExistence type="inferred from homology"/>
<evidence type="ECO:0000256" key="1">
    <source>
        <dbReference type="ARBA" id="ARBA00010928"/>
    </source>
</evidence>
<dbReference type="InterPro" id="IPR055170">
    <property type="entry name" value="GFO_IDH_MocA-like_dom"/>
</dbReference>
<dbReference type="GO" id="GO:0016491">
    <property type="term" value="F:oxidoreductase activity"/>
    <property type="evidence" value="ECO:0007669"/>
    <property type="project" value="UniProtKB-KW"/>
</dbReference>
<comment type="caution">
    <text evidence="6">The sequence shown here is derived from an EMBL/GenBank/DDBJ whole genome shotgun (WGS) entry which is preliminary data.</text>
</comment>
<gene>
    <name evidence="6" type="ORF">QF206_05855</name>
</gene>
<dbReference type="PANTHER" id="PTHR43708:SF5">
    <property type="entry name" value="CONSERVED EXPRESSED OXIDOREDUCTASE (EUROFUNG)-RELATED"/>
    <property type="match status" value="1"/>
</dbReference>
<dbReference type="Pfam" id="PF22725">
    <property type="entry name" value="GFO_IDH_MocA_C3"/>
    <property type="match status" value="1"/>
</dbReference>
<dbReference type="Gene3D" id="3.40.50.720">
    <property type="entry name" value="NAD(P)-binding Rossmann-like Domain"/>
    <property type="match status" value="1"/>
</dbReference>
<dbReference type="PANTHER" id="PTHR43708">
    <property type="entry name" value="CONSERVED EXPRESSED OXIDOREDUCTASE (EUROFUNG)"/>
    <property type="match status" value="1"/>
</dbReference>
<dbReference type="InterPro" id="IPR036291">
    <property type="entry name" value="NAD(P)-bd_dom_sf"/>
</dbReference>
<keyword evidence="3" id="KW-0520">NAD</keyword>
<evidence type="ECO:0000313" key="6">
    <source>
        <dbReference type="EMBL" id="MDI2098485.1"/>
    </source>
</evidence>
<dbReference type="RefSeq" id="WP_281488275.1">
    <property type="nucleotide sequence ID" value="NZ_JASATX010000002.1"/>
</dbReference>
<dbReference type="EMBL" id="JASATX010000002">
    <property type="protein sequence ID" value="MDI2098485.1"/>
    <property type="molecule type" value="Genomic_DNA"/>
</dbReference>
<feature type="domain" description="Gfo/Idh/MocA-like oxidoreductase N-terminal" evidence="4">
    <location>
        <begin position="10"/>
        <end position="124"/>
    </location>
</feature>
<dbReference type="Proteomes" id="UP001321506">
    <property type="component" value="Unassembled WGS sequence"/>
</dbReference>
<dbReference type="InterPro" id="IPR000683">
    <property type="entry name" value="Gfo/Idh/MocA-like_OxRdtase_N"/>
</dbReference>
<reference evidence="6 7" key="1">
    <citation type="submission" date="2023-04" db="EMBL/GenBank/DDBJ databases">
        <title>Klugiella caeni sp. nov. isolated from the sludge of biochemical tank.</title>
        <authorList>
            <person name="Geng K."/>
        </authorList>
    </citation>
    <scope>NUCLEOTIDE SEQUENCE [LARGE SCALE GENOMIC DNA]</scope>
    <source>
        <strain evidence="6 7">YN-L-19</strain>
    </source>
</reference>
<name>A0AAW6T8U6_9MICO</name>
<evidence type="ECO:0000313" key="7">
    <source>
        <dbReference type="Proteomes" id="UP001321506"/>
    </source>
</evidence>
<comment type="similarity">
    <text evidence="1">Belongs to the Gfo/Idh/MocA family.</text>
</comment>
<evidence type="ECO:0000259" key="4">
    <source>
        <dbReference type="Pfam" id="PF01408"/>
    </source>
</evidence>
<accession>A0AAW6T8U6</accession>
<dbReference type="AlphaFoldDB" id="A0AAW6T8U6"/>
<organism evidence="6 7">
    <name type="scientific">Ruicaihuangia caeni</name>
    <dbReference type="NCBI Taxonomy" id="3042517"/>
    <lineage>
        <taxon>Bacteria</taxon>
        <taxon>Bacillati</taxon>
        <taxon>Actinomycetota</taxon>
        <taxon>Actinomycetes</taxon>
        <taxon>Micrococcales</taxon>
        <taxon>Microbacteriaceae</taxon>
        <taxon>Ruicaihuangia</taxon>
    </lineage>
</organism>
<dbReference type="Pfam" id="PF01408">
    <property type="entry name" value="GFO_IDH_MocA"/>
    <property type="match status" value="1"/>
</dbReference>
<dbReference type="SUPFAM" id="SSF55347">
    <property type="entry name" value="Glyceraldehyde-3-phosphate dehydrogenase-like, C-terminal domain"/>
    <property type="match status" value="1"/>
</dbReference>
<dbReference type="SUPFAM" id="SSF51735">
    <property type="entry name" value="NAD(P)-binding Rossmann-fold domains"/>
    <property type="match status" value="1"/>
</dbReference>
<dbReference type="InterPro" id="IPR051317">
    <property type="entry name" value="Gfo/Idh/MocA_oxidoreduct"/>
</dbReference>
<evidence type="ECO:0000256" key="2">
    <source>
        <dbReference type="ARBA" id="ARBA00023002"/>
    </source>
</evidence>
<keyword evidence="7" id="KW-1185">Reference proteome</keyword>
<evidence type="ECO:0000259" key="5">
    <source>
        <dbReference type="Pfam" id="PF22725"/>
    </source>
</evidence>
<keyword evidence="2" id="KW-0560">Oxidoreductase</keyword>
<evidence type="ECO:0000256" key="3">
    <source>
        <dbReference type="ARBA" id="ARBA00023027"/>
    </source>
</evidence>